<dbReference type="AlphaFoldDB" id="A0A5B9Q6Y8"/>
<evidence type="ECO:0000313" key="1">
    <source>
        <dbReference type="EMBL" id="QEG33295.1"/>
    </source>
</evidence>
<proteinExistence type="predicted"/>
<dbReference type="KEGG" id="bgok:Pr1d_05560"/>
<reference evidence="1 2" key="1">
    <citation type="submission" date="2019-08" db="EMBL/GenBank/DDBJ databases">
        <title>Deep-cultivation of Planctomycetes and their phenomic and genomic characterization uncovers novel biology.</title>
        <authorList>
            <person name="Wiegand S."/>
            <person name="Jogler M."/>
            <person name="Boedeker C."/>
            <person name="Pinto D."/>
            <person name="Vollmers J."/>
            <person name="Rivas-Marin E."/>
            <person name="Kohn T."/>
            <person name="Peeters S.H."/>
            <person name="Heuer A."/>
            <person name="Rast P."/>
            <person name="Oberbeckmann S."/>
            <person name="Bunk B."/>
            <person name="Jeske O."/>
            <person name="Meyerdierks A."/>
            <person name="Storesund J.E."/>
            <person name="Kallscheuer N."/>
            <person name="Luecker S."/>
            <person name="Lage O.M."/>
            <person name="Pohl T."/>
            <person name="Merkel B.J."/>
            <person name="Hornburger P."/>
            <person name="Mueller R.-W."/>
            <person name="Bruemmer F."/>
            <person name="Labrenz M."/>
            <person name="Spormann A.M."/>
            <person name="Op den Camp H."/>
            <person name="Overmann J."/>
            <person name="Amann R."/>
            <person name="Jetten M.S.M."/>
            <person name="Mascher T."/>
            <person name="Medema M.H."/>
            <person name="Devos D.P."/>
            <person name="Kaster A.-K."/>
            <person name="Ovreas L."/>
            <person name="Rohde M."/>
            <person name="Galperin M.Y."/>
            <person name="Jogler C."/>
        </authorList>
    </citation>
    <scope>NUCLEOTIDE SEQUENCE [LARGE SCALE GENOMIC DNA]</scope>
    <source>
        <strain evidence="1 2">Pr1d</strain>
    </source>
</reference>
<evidence type="ECO:0000313" key="2">
    <source>
        <dbReference type="Proteomes" id="UP000323917"/>
    </source>
</evidence>
<name>A0A5B9Q6Y8_9BACT</name>
<protein>
    <submittedName>
        <fullName evidence="1">Uncharacterized protein</fullName>
    </submittedName>
</protein>
<keyword evidence="2" id="KW-1185">Reference proteome</keyword>
<dbReference type="EMBL" id="CP042913">
    <property type="protein sequence ID" value="QEG33295.1"/>
    <property type="molecule type" value="Genomic_DNA"/>
</dbReference>
<accession>A0A5B9Q6Y8</accession>
<sequence>MLHNHESFESLTSLAEHVGKRHAASPPIEEELHWHFVSPRELNQSEGSENNSDSSEVSVVCLTTSGSTTAYGEKLAANPLGRTLFHTCELAEGISSPAYRVKELDQLFSSLRPSVRLCALLCVVRC</sequence>
<gene>
    <name evidence="1" type="ORF">Pr1d_05560</name>
</gene>
<organism evidence="1 2">
    <name type="scientific">Bythopirellula goksoeyrii</name>
    <dbReference type="NCBI Taxonomy" id="1400387"/>
    <lineage>
        <taxon>Bacteria</taxon>
        <taxon>Pseudomonadati</taxon>
        <taxon>Planctomycetota</taxon>
        <taxon>Planctomycetia</taxon>
        <taxon>Pirellulales</taxon>
        <taxon>Lacipirellulaceae</taxon>
        <taxon>Bythopirellula</taxon>
    </lineage>
</organism>
<dbReference type="Proteomes" id="UP000323917">
    <property type="component" value="Chromosome"/>
</dbReference>